<gene>
    <name evidence="1" type="ORF">GCM10011495_09450</name>
</gene>
<evidence type="ECO:0000313" key="2">
    <source>
        <dbReference type="Proteomes" id="UP000637774"/>
    </source>
</evidence>
<dbReference type="RefSeq" id="WP_188560882.1">
    <property type="nucleotide sequence ID" value="NZ_BMGY01000006.1"/>
</dbReference>
<evidence type="ECO:0000313" key="1">
    <source>
        <dbReference type="EMBL" id="GGH81954.1"/>
    </source>
</evidence>
<organism evidence="1 2">
    <name type="scientific">Hymenobacter frigidus</name>
    <dbReference type="NCBI Taxonomy" id="1524095"/>
    <lineage>
        <taxon>Bacteria</taxon>
        <taxon>Pseudomonadati</taxon>
        <taxon>Bacteroidota</taxon>
        <taxon>Cytophagia</taxon>
        <taxon>Cytophagales</taxon>
        <taxon>Hymenobacteraceae</taxon>
        <taxon>Hymenobacter</taxon>
    </lineage>
</organism>
<dbReference type="Proteomes" id="UP000637774">
    <property type="component" value="Unassembled WGS sequence"/>
</dbReference>
<reference evidence="2" key="1">
    <citation type="journal article" date="2019" name="Int. J. Syst. Evol. Microbiol.">
        <title>The Global Catalogue of Microorganisms (GCM) 10K type strain sequencing project: providing services to taxonomists for standard genome sequencing and annotation.</title>
        <authorList>
            <consortium name="The Broad Institute Genomics Platform"/>
            <consortium name="The Broad Institute Genome Sequencing Center for Infectious Disease"/>
            <person name="Wu L."/>
            <person name="Ma J."/>
        </authorList>
    </citation>
    <scope>NUCLEOTIDE SEQUENCE [LARGE SCALE GENOMIC DNA]</scope>
    <source>
        <strain evidence="2">CGMCC 1.14966</strain>
    </source>
</reference>
<keyword evidence="2" id="KW-1185">Reference proteome</keyword>
<dbReference type="EMBL" id="BMGY01000006">
    <property type="protein sequence ID" value="GGH81954.1"/>
    <property type="molecule type" value="Genomic_DNA"/>
</dbReference>
<name>A0ABQ1ZYN7_9BACT</name>
<protein>
    <submittedName>
        <fullName evidence="1">Uncharacterized protein</fullName>
    </submittedName>
</protein>
<sequence length="414" mass="45555">MPVLTAPLHTALREAVATRFGQPLRYPSHCDALEAELLKTAVTGGRRLSPSTLRRFFGLVEKDGGYHLHTLDTLARYAGHATFEAFGQAVAGLITAETVVACPTDIPELLAMERLAYPERLLLGYFLGRVTRPLAPDGPAAPLALRLAAHPAGQEFFVESFVDLAHLTGAYGEVVTEYLRHKATDEAQLFGHGTLFLGEFLAGDAPAWRNRLRQLLALPVPAAVHAFPRGRRAFAEIVAAWHDAPAAPLPAALLARLRREAVAVPRAVSPVPSLPAFYNLFPAGFHFFVAEALFLTSQFSDLLEWLEFTEAEFPELSKLDHNVYNELLRGFHTVALLRTGHAPVSYPNSSLLFHLETHGWLLDYYQVHMRLVELHVAAVGGATASEVEQLRSQIVVFASRYRMPFFGRLAGAIM</sequence>
<comment type="caution">
    <text evidence="1">The sequence shown here is derived from an EMBL/GenBank/DDBJ whole genome shotgun (WGS) entry which is preliminary data.</text>
</comment>
<accession>A0ABQ1ZYN7</accession>
<proteinExistence type="predicted"/>